<dbReference type="FunFam" id="2.40.10.10:FF:000068">
    <property type="entry name" value="transmembrane protease serine 2"/>
    <property type="match status" value="1"/>
</dbReference>
<keyword evidence="1 2" id="KW-1015">Disulfide bond</keyword>
<keyword evidence="7" id="KW-1185">Reference proteome</keyword>
<dbReference type="PROSITE" id="PS50240">
    <property type="entry name" value="TRYPSIN_DOM"/>
    <property type="match status" value="1"/>
</dbReference>
<dbReference type="PROSITE" id="PS01180">
    <property type="entry name" value="CUB"/>
    <property type="match status" value="2"/>
</dbReference>
<dbReference type="SUPFAM" id="SSF50494">
    <property type="entry name" value="Trypsin-like serine proteases"/>
    <property type="match status" value="1"/>
</dbReference>
<dbReference type="PANTHER" id="PTHR24252:SF7">
    <property type="entry name" value="HYALIN"/>
    <property type="match status" value="1"/>
</dbReference>
<feature type="domain" description="CUB" evidence="4">
    <location>
        <begin position="4"/>
        <end position="154"/>
    </location>
</feature>
<dbReference type="GO" id="GO:0006508">
    <property type="term" value="P:proteolysis"/>
    <property type="evidence" value="ECO:0007669"/>
    <property type="project" value="InterPro"/>
</dbReference>
<dbReference type="SUPFAM" id="SSF57424">
    <property type="entry name" value="LDL receptor-like module"/>
    <property type="match status" value="1"/>
</dbReference>
<gene>
    <name evidence="6" type="ORF">M513_09781</name>
</gene>
<evidence type="ECO:0000259" key="5">
    <source>
        <dbReference type="PROSITE" id="PS50240"/>
    </source>
</evidence>
<name>A0A085LWI8_9BILA</name>
<evidence type="ECO:0000256" key="2">
    <source>
        <dbReference type="PROSITE-ProRule" id="PRU00124"/>
    </source>
</evidence>
<dbReference type="PROSITE" id="PS50068">
    <property type="entry name" value="LDLRA_2"/>
    <property type="match status" value="1"/>
</dbReference>
<feature type="chain" id="PRO_5001794835" description="Low-density lipoprotein receptor domain class A" evidence="3">
    <location>
        <begin position="22"/>
        <end position="720"/>
    </location>
</feature>
<feature type="signal peptide" evidence="3">
    <location>
        <begin position="1"/>
        <end position="21"/>
    </location>
</feature>
<feature type="disulfide bond" evidence="2">
    <location>
        <begin position="427"/>
        <end position="445"/>
    </location>
</feature>
<dbReference type="SMART" id="SM00020">
    <property type="entry name" value="Tryp_SPc"/>
    <property type="match status" value="1"/>
</dbReference>
<dbReference type="GO" id="GO:0004252">
    <property type="term" value="F:serine-type endopeptidase activity"/>
    <property type="evidence" value="ECO:0007669"/>
    <property type="project" value="InterPro"/>
</dbReference>
<dbReference type="Gene3D" id="2.60.120.290">
    <property type="entry name" value="Spermadhesin, CUB domain"/>
    <property type="match status" value="2"/>
</dbReference>
<keyword evidence="3" id="KW-0732">Signal</keyword>
<dbReference type="InterPro" id="IPR002172">
    <property type="entry name" value="LDrepeatLR_classA_rpt"/>
</dbReference>
<protein>
    <recommendedName>
        <fullName evidence="8">Low-density lipoprotein receptor domain class A</fullName>
    </recommendedName>
</protein>
<comment type="caution">
    <text evidence="2">Lacks conserved residue(s) required for the propagation of feature annotation.</text>
</comment>
<accession>A0A085LWI8</accession>
<dbReference type="Proteomes" id="UP000030764">
    <property type="component" value="Unassembled WGS sequence"/>
</dbReference>
<evidence type="ECO:0000256" key="1">
    <source>
        <dbReference type="ARBA" id="ARBA00023157"/>
    </source>
</evidence>
<evidence type="ECO:0000313" key="7">
    <source>
        <dbReference type="Proteomes" id="UP000030764"/>
    </source>
</evidence>
<dbReference type="SMART" id="SM00042">
    <property type="entry name" value="CUB"/>
    <property type="match status" value="3"/>
</dbReference>
<organism evidence="6 7">
    <name type="scientific">Trichuris suis</name>
    <name type="common">pig whipworm</name>
    <dbReference type="NCBI Taxonomy" id="68888"/>
    <lineage>
        <taxon>Eukaryota</taxon>
        <taxon>Metazoa</taxon>
        <taxon>Ecdysozoa</taxon>
        <taxon>Nematoda</taxon>
        <taxon>Enoplea</taxon>
        <taxon>Dorylaimia</taxon>
        <taxon>Trichinellida</taxon>
        <taxon>Trichuridae</taxon>
        <taxon>Trichuris</taxon>
    </lineage>
</organism>
<evidence type="ECO:0000259" key="4">
    <source>
        <dbReference type="PROSITE" id="PS01180"/>
    </source>
</evidence>
<dbReference type="SMART" id="SM00192">
    <property type="entry name" value="LDLa"/>
    <property type="match status" value="1"/>
</dbReference>
<dbReference type="Gene3D" id="2.40.10.10">
    <property type="entry name" value="Trypsin-like serine proteases"/>
    <property type="match status" value="2"/>
</dbReference>
<dbReference type="Pfam" id="PF00431">
    <property type="entry name" value="CUB"/>
    <property type="match status" value="1"/>
</dbReference>
<sequence length="720" mass="81434">MLACLPVVLFVLFVKERTVAATDYVENIYWPHGNIENGEEGSLYQPNTTSRYNLLGRLFADGKYVVITFPRLRIEGYEEMGCENDWLALYTENQTSQLKGICDPSNRLVPSLGVFCNYNEPPELFSLPGQNITIEFCSDHVIEDIGFEFKWKTELSPRPAPPSPKPKPPVIVECGETFVMGPNEERIIYSPGFEKGLYPANVRCKWTIKGAGTVFMLESQHFELEDDEGHKCLPDQLTVSVQSEDEPAFFGPYCGRQAPQVMIMPKNAYVVTIKFSSDSKVSWSGFKLLLRTAFPEPSICGRTAYMQSDKRSLTFYTPDYPAFNRRNKVCTFTVKRKAYIRHNAFEVRFNYFNLNSSSSHLTISSGDRSDTFSGEMKSGPSFVYAGLSTLQLKYSTKGDLQIGDRIQAEIRLLTLNPLSCSDNEFHCRTGRCVALEKFCNGIWDCKDGSDEMNELCRHGDSVQTKSCGYSAVQPNMDTIQDFNQHVMEAKAHSWPWSAAIVRKGQKGDEPVCYATLISRHWLITSASCMETNSNYNAYAVQLGSSQLNSTGHLFEIDNAIKHPDFDRKEISSLAQNDLTLLKLSEDVKFSNTVMPVCLPSTKFLLPDNAYCMALGWMDADNDDRRYLTQEVLMTVNATECARAYRWDGNVDSILCTQGNDPTRQCFTNTGSALQWKSYNGFWFVHGVMSTPKCPSFLPKAYVRVTKFLNFVYDTIILHDK</sequence>
<dbReference type="CDD" id="cd00190">
    <property type="entry name" value="Tryp_SPc"/>
    <property type="match status" value="1"/>
</dbReference>
<dbReference type="Pfam" id="PF00057">
    <property type="entry name" value="Ldl_recept_a"/>
    <property type="match status" value="1"/>
</dbReference>
<dbReference type="PANTHER" id="PTHR24252">
    <property type="entry name" value="ACROSIN-RELATED"/>
    <property type="match status" value="1"/>
</dbReference>
<evidence type="ECO:0000256" key="3">
    <source>
        <dbReference type="SAM" id="SignalP"/>
    </source>
</evidence>
<dbReference type="SUPFAM" id="SSF49854">
    <property type="entry name" value="Spermadhesin, CUB domain"/>
    <property type="match status" value="2"/>
</dbReference>
<evidence type="ECO:0008006" key="8">
    <source>
        <dbReference type="Google" id="ProtNLM"/>
    </source>
</evidence>
<dbReference type="InterPro" id="IPR043504">
    <property type="entry name" value="Peptidase_S1_PA_chymotrypsin"/>
</dbReference>
<dbReference type="Gene3D" id="4.10.400.10">
    <property type="entry name" value="Low-density Lipoprotein Receptor"/>
    <property type="match status" value="1"/>
</dbReference>
<dbReference type="InterPro" id="IPR036055">
    <property type="entry name" value="LDL_receptor-like_sf"/>
</dbReference>
<dbReference type="InterPro" id="IPR009003">
    <property type="entry name" value="Peptidase_S1_PA"/>
</dbReference>
<dbReference type="InterPro" id="IPR000859">
    <property type="entry name" value="CUB_dom"/>
</dbReference>
<dbReference type="CDD" id="cd00041">
    <property type="entry name" value="CUB"/>
    <property type="match status" value="2"/>
</dbReference>
<dbReference type="InterPro" id="IPR001254">
    <property type="entry name" value="Trypsin_dom"/>
</dbReference>
<dbReference type="Pfam" id="PF00089">
    <property type="entry name" value="Trypsin"/>
    <property type="match status" value="1"/>
</dbReference>
<dbReference type="InterPro" id="IPR023415">
    <property type="entry name" value="LDLR_class-A_CS"/>
</dbReference>
<dbReference type="CDD" id="cd00112">
    <property type="entry name" value="LDLa"/>
    <property type="match status" value="1"/>
</dbReference>
<dbReference type="EMBL" id="KL363273">
    <property type="protein sequence ID" value="KFD49334.1"/>
    <property type="molecule type" value="Genomic_DNA"/>
</dbReference>
<feature type="non-terminal residue" evidence="6">
    <location>
        <position position="720"/>
    </location>
</feature>
<dbReference type="InterPro" id="IPR035914">
    <property type="entry name" value="Sperma_CUB_dom_sf"/>
</dbReference>
<evidence type="ECO:0000313" key="6">
    <source>
        <dbReference type="EMBL" id="KFD49334.1"/>
    </source>
</evidence>
<reference evidence="6 7" key="1">
    <citation type="journal article" date="2014" name="Nat. Genet.">
        <title>Genome and transcriptome of the porcine whipworm Trichuris suis.</title>
        <authorList>
            <person name="Jex A.R."/>
            <person name="Nejsum P."/>
            <person name="Schwarz E.M."/>
            <person name="Hu L."/>
            <person name="Young N.D."/>
            <person name="Hall R.S."/>
            <person name="Korhonen P.K."/>
            <person name="Liao S."/>
            <person name="Thamsborg S."/>
            <person name="Xia J."/>
            <person name="Xu P."/>
            <person name="Wang S."/>
            <person name="Scheerlinck J.P."/>
            <person name="Hofmann A."/>
            <person name="Sternberg P.W."/>
            <person name="Wang J."/>
            <person name="Gasser R.B."/>
        </authorList>
    </citation>
    <scope>NUCLEOTIDE SEQUENCE [LARGE SCALE GENOMIC DNA]</scope>
    <source>
        <strain evidence="6">DCEP-RM93M</strain>
    </source>
</reference>
<feature type="disulfide bond" evidence="2">
    <location>
        <begin position="420"/>
        <end position="432"/>
    </location>
</feature>
<feature type="domain" description="CUB" evidence="4">
    <location>
        <begin position="174"/>
        <end position="293"/>
    </location>
</feature>
<proteinExistence type="predicted"/>
<feature type="domain" description="Peptidase S1" evidence="5">
    <location>
        <begin position="479"/>
        <end position="716"/>
    </location>
</feature>
<dbReference type="PROSITE" id="PS01209">
    <property type="entry name" value="LDLRA_1"/>
    <property type="match status" value="1"/>
</dbReference>
<dbReference type="AlphaFoldDB" id="A0A085LWI8"/>